<evidence type="ECO:0000256" key="3">
    <source>
        <dbReference type="SAM" id="SignalP"/>
    </source>
</evidence>
<evidence type="ECO:0000256" key="2">
    <source>
        <dbReference type="ARBA" id="ARBA00022729"/>
    </source>
</evidence>
<dbReference type="Proteomes" id="UP000076715">
    <property type="component" value="Unassembled WGS sequence"/>
</dbReference>
<feature type="domain" description="Imelysin-like" evidence="4">
    <location>
        <begin position="47"/>
        <end position="335"/>
    </location>
</feature>
<dbReference type="Pfam" id="PF09375">
    <property type="entry name" value="Peptidase_M75"/>
    <property type="match status" value="1"/>
</dbReference>
<name>A0A162WXB2_9FLAO</name>
<evidence type="ECO:0000259" key="4">
    <source>
        <dbReference type="Pfam" id="PF09375"/>
    </source>
</evidence>
<dbReference type="GO" id="GO:0030313">
    <property type="term" value="C:cell envelope"/>
    <property type="evidence" value="ECO:0007669"/>
    <property type="project" value="UniProtKB-SubCell"/>
</dbReference>
<dbReference type="AlphaFoldDB" id="A0A162WXB2"/>
<dbReference type="InterPro" id="IPR018976">
    <property type="entry name" value="Imelysin-like"/>
</dbReference>
<evidence type="ECO:0000256" key="1">
    <source>
        <dbReference type="ARBA" id="ARBA00004196"/>
    </source>
</evidence>
<accession>A0A162WXB2</accession>
<dbReference type="RefSeq" id="WP_066319192.1">
    <property type="nucleotide sequence ID" value="NZ_CANLSS010000003.1"/>
</dbReference>
<dbReference type="OrthoDB" id="650514at2"/>
<dbReference type="STRING" id="1642818.AWE51_17335"/>
<protein>
    <submittedName>
        <fullName evidence="5">Peptidase M75 superfamily protein</fullName>
    </submittedName>
</protein>
<comment type="subcellular location">
    <subcellularLocation>
        <location evidence="1">Cell envelope</location>
    </subcellularLocation>
</comment>
<dbReference type="Gene3D" id="1.20.1420.20">
    <property type="entry name" value="M75 peptidase, HXXE motif"/>
    <property type="match status" value="1"/>
</dbReference>
<sequence length="372" mass="41004">MKKILFLITTVIFFAVSCSSGDDNETGASTDTFNRQALLENIADNIAIPAYQNLANDIEVLKTAASTFVATPNESNLQSIRTAWLNSYVSWQSVSVFEIGKAEELSFRNFMNVFPVSASEIEANITSGTYDLNAVSKDNEQGFGALDYLLNGLSDSNTEIIAFYVSNTNADAYKKYLTDVVDRMNDLTTQVLTDWTSGYRDTFVSSNGSSATSSLDKLVNDYVFHYEKHLRAGKIGIPAGVFSGSVLEDRVEAFYKGDVSKTLFNANLTAMQDLFNGKHFGKNTSGESFKTYLDFLNTIKEGEDLSTLINNQFESARSTGTGLSDDFSAQVRTNNSLMTQTYDELQKNVVLLKVDMVQAMSVRITFIDADGD</sequence>
<keyword evidence="6" id="KW-1185">Reference proteome</keyword>
<gene>
    <name evidence="5" type="ORF">AWE51_17335</name>
</gene>
<comment type="caution">
    <text evidence="5">The sequence shown here is derived from an EMBL/GenBank/DDBJ whole genome shotgun (WGS) entry which is preliminary data.</text>
</comment>
<dbReference type="CDD" id="cd14659">
    <property type="entry name" value="Imelysin-like_IPPA"/>
    <property type="match status" value="1"/>
</dbReference>
<reference evidence="5 6" key="1">
    <citation type="submission" date="2016-01" db="EMBL/GenBank/DDBJ databases">
        <title>The draft genome sequence of Aquimarina sp. RZW4-3-2.</title>
        <authorList>
            <person name="Wang Y."/>
        </authorList>
    </citation>
    <scope>NUCLEOTIDE SEQUENCE [LARGE SCALE GENOMIC DNA]</scope>
    <source>
        <strain evidence="5 6">RZW4-3-2</strain>
    </source>
</reference>
<dbReference type="InterPro" id="IPR034984">
    <property type="entry name" value="Imelysin-like_IPPA"/>
</dbReference>
<dbReference type="EMBL" id="LQRT01000058">
    <property type="protein sequence ID" value="KZS38321.1"/>
    <property type="molecule type" value="Genomic_DNA"/>
</dbReference>
<dbReference type="InterPro" id="IPR038352">
    <property type="entry name" value="Imelysin_sf"/>
</dbReference>
<feature type="signal peptide" evidence="3">
    <location>
        <begin position="1"/>
        <end position="21"/>
    </location>
</feature>
<evidence type="ECO:0000313" key="6">
    <source>
        <dbReference type="Proteomes" id="UP000076715"/>
    </source>
</evidence>
<evidence type="ECO:0000313" key="5">
    <source>
        <dbReference type="EMBL" id="KZS38321.1"/>
    </source>
</evidence>
<proteinExistence type="predicted"/>
<keyword evidence="2 3" id="KW-0732">Signal</keyword>
<organism evidence="5 6">
    <name type="scientific">Aquimarina aggregata</name>
    <dbReference type="NCBI Taxonomy" id="1642818"/>
    <lineage>
        <taxon>Bacteria</taxon>
        <taxon>Pseudomonadati</taxon>
        <taxon>Bacteroidota</taxon>
        <taxon>Flavobacteriia</taxon>
        <taxon>Flavobacteriales</taxon>
        <taxon>Flavobacteriaceae</taxon>
        <taxon>Aquimarina</taxon>
    </lineage>
</organism>
<feature type="chain" id="PRO_5007840663" evidence="3">
    <location>
        <begin position="22"/>
        <end position="372"/>
    </location>
</feature>
<dbReference type="PROSITE" id="PS51257">
    <property type="entry name" value="PROKAR_LIPOPROTEIN"/>
    <property type="match status" value="1"/>
</dbReference>